<dbReference type="AlphaFoldDB" id="A0A2A6CYG1"/>
<dbReference type="EnsemblMetazoa" id="PPA44987.1">
    <property type="protein sequence ID" value="PPA44987.1"/>
    <property type="gene ID" value="WBGene00283356"/>
</dbReference>
<gene>
    <name evidence="2" type="primary">WBGene00283356</name>
</gene>
<protein>
    <submittedName>
        <fullName evidence="2">Uncharacterized protein</fullName>
    </submittedName>
</protein>
<evidence type="ECO:0000313" key="2">
    <source>
        <dbReference type="EnsemblMetazoa" id="PPA44987.1"/>
    </source>
</evidence>
<reference evidence="2" key="2">
    <citation type="submission" date="2022-06" db="UniProtKB">
        <authorList>
            <consortium name="EnsemblMetazoa"/>
        </authorList>
    </citation>
    <scope>IDENTIFICATION</scope>
    <source>
        <strain evidence="2">PS312</strain>
    </source>
</reference>
<feature type="compositionally biased region" description="Basic and acidic residues" evidence="1">
    <location>
        <begin position="32"/>
        <end position="43"/>
    </location>
</feature>
<accession>A0A8R1V2N7</accession>
<dbReference type="Proteomes" id="UP000005239">
    <property type="component" value="Unassembled WGS sequence"/>
</dbReference>
<proteinExistence type="predicted"/>
<evidence type="ECO:0000313" key="3">
    <source>
        <dbReference type="Proteomes" id="UP000005239"/>
    </source>
</evidence>
<sequence length="60" mass="6874">MKRKSKINYCPTPRHPEWFLALSTDAEFAENPEEKDNEKDKENAAPADSDEPAAKKPAEW</sequence>
<reference evidence="3" key="1">
    <citation type="journal article" date="2008" name="Nat. Genet.">
        <title>The Pristionchus pacificus genome provides a unique perspective on nematode lifestyle and parasitism.</title>
        <authorList>
            <person name="Dieterich C."/>
            <person name="Clifton S.W."/>
            <person name="Schuster L.N."/>
            <person name="Chinwalla A."/>
            <person name="Delehaunty K."/>
            <person name="Dinkelacker I."/>
            <person name="Fulton L."/>
            <person name="Fulton R."/>
            <person name="Godfrey J."/>
            <person name="Minx P."/>
            <person name="Mitreva M."/>
            <person name="Roeseler W."/>
            <person name="Tian H."/>
            <person name="Witte H."/>
            <person name="Yang S.P."/>
            <person name="Wilson R.K."/>
            <person name="Sommer R.J."/>
        </authorList>
    </citation>
    <scope>NUCLEOTIDE SEQUENCE [LARGE SCALE GENOMIC DNA]</scope>
    <source>
        <strain evidence="3">PS312</strain>
    </source>
</reference>
<accession>A0A2A6CYG1</accession>
<evidence type="ECO:0000256" key="1">
    <source>
        <dbReference type="SAM" id="MobiDB-lite"/>
    </source>
</evidence>
<name>A0A2A6CYG1_PRIPA</name>
<feature type="region of interest" description="Disordered" evidence="1">
    <location>
        <begin position="24"/>
        <end position="60"/>
    </location>
</feature>
<organism evidence="2 3">
    <name type="scientific">Pristionchus pacificus</name>
    <name type="common">Parasitic nematode worm</name>
    <dbReference type="NCBI Taxonomy" id="54126"/>
    <lineage>
        <taxon>Eukaryota</taxon>
        <taxon>Metazoa</taxon>
        <taxon>Ecdysozoa</taxon>
        <taxon>Nematoda</taxon>
        <taxon>Chromadorea</taxon>
        <taxon>Rhabditida</taxon>
        <taxon>Rhabditina</taxon>
        <taxon>Diplogasteromorpha</taxon>
        <taxon>Diplogasteroidea</taxon>
        <taxon>Neodiplogasteridae</taxon>
        <taxon>Pristionchus</taxon>
    </lineage>
</organism>
<keyword evidence="3" id="KW-1185">Reference proteome</keyword>